<keyword evidence="5 8" id="KW-0479">Metal-binding</keyword>
<comment type="caution">
    <text evidence="9">The sequence shown here is derived from an EMBL/GenBank/DDBJ whole genome shotgun (WGS) entry which is preliminary data.</text>
</comment>
<dbReference type="SFLD" id="SFLDG01121">
    <property type="entry name" value="Diphthamide_biosynthesis"/>
    <property type="match status" value="1"/>
</dbReference>
<dbReference type="NCBIfam" id="TIGR00272">
    <property type="entry name" value="DPH2"/>
    <property type="match status" value="1"/>
</dbReference>
<dbReference type="GO" id="GO:0017183">
    <property type="term" value="P:protein histidyl modification to diphthamide"/>
    <property type="evidence" value="ECO:0007669"/>
    <property type="project" value="UniProtKB-UniPathway"/>
</dbReference>
<name>A0A6V7W5C7_MELEN</name>
<evidence type="ECO:0000256" key="3">
    <source>
        <dbReference type="ARBA" id="ARBA00006179"/>
    </source>
</evidence>
<keyword evidence="7 8" id="KW-0411">Iron-sulfur</keyword>
<gene>
    <name evidence="9" type="ORF">MENT_LOCUS34452</name>
</gene>
<evidence type="ECO:0000313" key="10">
    <source>
        <dbReference type="Proteomes" id="UP000580250"/>
    </source>
</evidence>
<evidence type="ECO:0000256" key="2">
    <source>
        <dbReference type="ARBA" id="ARBA00005156"/>
    </source>
</evidence>
<dbReference type="NCBIfam" id="TIGR00322">
    <property type="entry name" value="diphth2_R"/>
    <property type="match status" value="1"/>
</dbReference>
<evidence type="ECO:0000256" key="1">
    <source>
        <dbReference type="ARBA" id="ARBA00001966"/>
    </source>
</evidence>
<dbReference type="Proteomes" id="UP000580250">
    <property type="component" value="Unassembled WGS sequence"/>
</dbReference>
<sequence length="445" mass="51180">MESPTFELTKILEWVQVNDYKRIALQFPQDLLSIAPEILLELEKCANDKQFFILADTSYRSCCLDLIAAEHANCDSIVHFGGACMTDLNGKIPSLYIFENTNIDFDNFGENISTFINTKDEKEFEQILILCDSDYSDLESMMKSTKMLNPCFSMENIHLCRLLKDSFRHEENCRIILKREIPSNFCENKNNLLIFFGEKESPLLPLFVLTLKGINKILHYEPKEKNFYLESSKTNKLLMKRMYLAEKVKDANTIGLVLGYVSMECRKEAISRVRKLCKQRGKKLYVFYIGKLNEAKLTNFGAEIDVFVMLSCPYGILLDGNKIFKPIVSLMEVEMSLNQNTPYENIKWTGEASNILENKIQSFTEENDVDMSLTSGSVRSCGCNSTNGEDENMQILEYSAGDYFKKRTWKGLDDKECLKDDKKNFSELKEGFSGIASKYEKEIIN</sequence>
<evidence type="ECO:0000256" key="6">
    <source>
        <dbReference type="ARBA" id="ARBA00023004"/>
    </source>
</evidence>
<dbReference type="OrthoDB" id="449241at2759"/>
<reference evidence="9 10" key="1">
    <citation type="submission" date="2020-08" db="EMBL/GenBank/DDBJ databases">
        <authorList>
            <person name="Koutsovoulos G."/>
            <person name="Danchin GJ E."/>
        </authorList>
    </citation>
    <scope>NUCLEOTIDE SEQUENCE [LARGE SCALE GENOMIC DNA]</scope>
</reference>
<dbReference type="InterPro" id="IPR042263">
    <property type="entry name" value="DPH1/DPH2_1"/>
</dbReference>
<dbReference type="PANTHER" id="PTHR10762">
    <property type="entry name" value="DIPHTHAMIDE BIOSYNTHESIS PROTEIN"/>
    <property type="match status" value="1"/>
</dbReference>
<dbReference type="UniPathway" id="UPA00559"/>
<dbReference type="AlphaFoldDB" id="A0A6V7W5C7"/>
<comment type="pathway">
    <text evidence="2 8">Protein modification; peptidyl-diphthamide biosynthesis.</text>
</comment>
<comment type="function">
    <text evidence="8">Required for the first step of diphthamide biosynthesis, a post-translational modification of histidine which occurs in elongation factor 2. DPH1 and DPH2 transfer a 3-amino-3-carboxypropyl (ACP) group from S-adenosyl-L-methionine (SAM) to a histidine residue, the reaction is assisted by a reduction system comprising DPH3 and a NADH-dependent reductase. Facilitates the reduction of the catalytic iron-sulfur cluster found in the DPH1 subunit.</text>
</comment>
<dbReference type="InterPro" id="IPR016435">
    <property type="entry name" value="DPH1/DPH2"/>
</dbReference>
<dbReference type="Pfam" id="PF01866">
    <property type="entry name" value="Diphthamide_syn"/>
    <property type="match status" value="1"/>
</dbReference>
<evidence type="ECO:0000256" key="8">
    <source>
        <dbReference type="RuleBase" id="RU364133"/>
    </source>
</evidence>
<dbReference type="InterPro" id="IPR042265">
    <property type="entry name" value="DPH1/DPH2_3"/>
</dbReference>
<dbReference type="Gene3D" id="3.40.50.11840">
    <property type="entry name" value="Diphthamide synthesis DPH1/DPH2 domain 1"/>
    <property type="match status" value="1"/>
</dbReference>
<dbReference type="EMBL" id="CAJEWN010000425">
    <property type="protein sequence ID" value="CAD2182254.1"/>
    <property type="molecule type" value="Genomic_DNA"/>
</dbReference>
<keyword evidence="6 8" id="KW-0408">Iron</keyword>
<evidence type="ECO:0000313" key="9">
    <source>
        <dbReference type="EMBL" id="CAD2182254.1"/>
    </source>
</evidence>
<evidence type="ECO:0000256" key="4">
    <source>
        <dbReference type="ARBA" id="ARBA00021914"/>
    </source>
</evidence>
<evidence type="ECO:0000256" key="7">
    <source>
        <dbReference type="ARBA" id="ARBA00023014"/>
    </source>
</evidence>
<dbReference type="SFLD" id="SFLDS00032">
    <property type="entry name" value="Radical_SAM_3-amino-3-carboxyp"/>
    <property type="match status" value="1"/>
</dbReference>
<protein>
    <recommendedName>
        <fullName evidence="4 8">2-(3-amino-3-carboxypropyl)histidine synthase subunit 2</fullName>
    </recommendedName>
</protein>
<dbReference type="PANTHER" id="PTHR10762:SF2">
    <property type="entry name" value="2-(3-AMINO-3-CARBOXYPROPYL)HISTIDINE SYNTHASE SUBUNIT 2"/>
    <property type="match status" value="1"/>
</dbReference>
<dbReference type="Gene3D" id="3.40.50.11860">
    <property type="entry name" value="Diphthamide synthesis DPH1/DPH2 domain 3"/>
    <property type="match status" value="1"/>
</dbReference>
<comment type="cofactor">
    <cofactor evidence="1">
        <name>[4Fe-4S] cluster</name>
        <dbReference type="ChEBI" id="CHEBI:49883"/>
    </cofactor>
</comment>
<organism evidence="9 10">
    <name type="scientific">Meloidogyne enterolobii</name>
    <name type="common">Root-knot nematode worm</name>
    <name type="synonym">Meloidogyne mayaguensis</name>
    <dbReference type="NCBI Taxonomy" id="390850"/>
    <lineage>
        <taxon>Eukaryota</taxon>
        <taxon>Metazoa</taxon>
        <taxon>Ecdysozoa</taxon>
        <taxon>Nematoda</taxon>
        <taxon>Chromadorea</taxon>
        <taxon>Rhabditida</taxon>
        <taxon>Tylenchina</taxon>
        <taxon>Tylenchomorpha</taxon>
        <taxon>Tylenchoidea</taxon>
        <taxon>Meloidogynidae</taxon>
        <taxon>Meloidogyninae</taxon>
        <taxon>Meloidogyne</taxon>
    </lineage>
</organism>
<dbReference type="GO" id="GO:0051536">
    <property type="term" value="F:iron-sulfur cluster binding"/>
    <property type="evidence" value="ECO:0007669"/>
    <property type="project" value="UniProtKB-KW"/>
</dbReference>
<evidence type="ECO:0000256" key="5">
    <source>
        <dbReference type="ARBA" id="ARBA00022723"/>
    </source>
</evidence>
<accession>A0A6V7W5C7</accession>
<comment type="similarity">
    <text evidence="3 8">Belongs to the DPH1/DPH2 family. DPH2 subfamily.</text>
</comment>
<dbReference type="FunFam" id="3.40.50.11860:FF:000001">
    <property type="entry name" value="2-(3-amino-3-carboxypropyl)histidine synthase subunit 2"/>
    <property type="match status" value="1"/>
</dbReference>
<dbReference type="InterPro" id="IPR010014">
    <property type="entry name" value="DHP2"/>
</dbReference>
<dbReference type="GO" id="GO:0046872">
    <property type="term" value="F:metal ion binding"/>
    <property type="evidence" value="ECO:0007669"/>
    <property type="project" value="UniProtKB-KW"/>
</dbReference>
<proteinExistence type="inferred from homology"/>
<dbReference type="GO" id="GO:0090560">
    <property type="term" value="F:2-(3-amino-3-carboxypropyl)histidine synthase activity"/>
    <property type="evidence" value="ECO:0007669"/>
    <property type="project" value="InterPro"/>
</dbReference>